<dbReference type="InterPro" id="IPR052339">
    <property type="entry name" value="Fe-S_Maturation_MIP18"/>
</dbReference>
<keyword evidence="3" id="KW-1185">Reference proteome</keyword>
<evidence type="ECO:0000313" key="3">
    <source>
        <dbReference type="Proteomes" id="UP001549691"/>
    </source>
</evidence>
<dbReference type="PANTHER" id="PTHR42831">
    <property type="entry name" value="FE-S PROTEIN MATURATION AUXILIARY FACTOR YITW"/>
    <property type="match status" value="1"/>
</dbReference>
<proteinExistence type="predicted"/>
<dbReference type="Pfam" id="PF01883">
    <property type="entry name" value="FeS_assembly_P"/>
    <property type="match status" value="1"/>
</dbReference>
<dbReference type="Gene3D" id="3.30.300.130">
    <property type="entry name" value="Fe-S cluster assembly (FSCA)"/>
    <property type="match status" value="1"/>
</dbReference>
<protein>
    <submittedName>
        <fullName evidence="2">Metal-sulfur cluster assembly factor</fullName>
    </submittedName>
</protein>
<evidence type="ECO:0000259" key="1">
    <source>
        <dbReference type="Pfam" id="PF01883"/>
    </source>
</evidence>
<dbReference type="InterPro" id="IPR002744">
    <property type="entry name" value="MIP18-like"/>
</dbReference>
<accession>A0ABV2TQ06</accession>
<evidence type="ECO:0000313" key="2">
    <source>
        <dbReference type="EMBL" id="MET7016004.1"/>
    </source>
</evidence>
<gene>
    <name evidence="2" type="ORF">ABXR19_17585</name>
</gene>
<sequence>MSITTDSLRDALRQVIDPEVGLNIVDLGLVYRLAILDTSVQLDLTMTSPACPMGEGILDEAVLALKARIPASWIVEAQLVWEPAWTPARMGEKARLRFGWDQ</sequence>
<comment type="caution">
    <text evidence="2">The sequence shown here is derived from an EMBL/GenBank/DDBJ whole genome shotgun (WGS) entry which is preliminary data.</text>
</comment>
<organism evidence="2 3">
    <name type="scientific">Uliginosibacterium flavum</name>
    <dbReference type="NCBI Taxonomy" id="1396831"/>
    <lineage>
        <taxon>Bacteria</taxon>
        <taxon>Pseudomonadati</taxon>
        <taxon>Pseudomonadota</taxon>
        <taxon>Betaproteobacteria</taxon>
        <taxon>Rhodocyclales</taxon>
        <taxon>Zoogloeaceae</taxon>
        <taxon>Uliginosibacterium</taxon>
    </lineage>
</organism>
<dbReference type="RefSeq" id="WP_354602462.1">
    <property type="nucleotide sequence ID" value="NZ_JBEWZI010000026.1"/>
</dbReference>
<dbReference type="InterPro" id="IPR034904">
    <property type="entry name" value="FSCA_dom_sf"/>
</dbReference>
<dbReference type="Proteomes" id="UP001549691">
    <property type="component" value="Unassembled WGS sequence"/>
</dbReference>
<reference evidence="2 3" key="1">
    <citation type="submission" date="2024-07" db="EMBL/GenBank/DDBJ databases">
        <title>Uliginosibacterium flavum JJ3220;KACC:17644.</title>
        <authorList>
            <person name="Kim M.K."/>
        </authorList>
    </citation>
    <scope>NUCLEOTIDE SEQUENCE [LARGE SCALE GENOMIC DNA]</scope>
    <source>
        <strain evidence="2 3">KACC:17644</strain>
    </source>
</reference>
<dbReference type="SUPFAM" id="SSF117916">
    <property type="entry name" value="Fe-S cluster assembly (FSCA) domain-like"/>
    <property type="match status" value="1"/>
</dbReference>
<name>A0ABV2TQ06_9RHOO</name>
<dbReference type="EMBL" id="JBEWZI010000026">
    <property type="protein sequence ID" value="MET7016004.1"/>
    <property type="molecule type" value="Genomic_DNA"/>
</dbReference>
<dbReference type="PANTHER" id="PTHR42831:SF1">
    <property type="entry name" value="FE-S PROTEIN MATURATION AUXILIARY FACTOR YITW"/>
    <property type="match status" value="1"/>
</dbReference>
<feature type="domain" description="MIP18 family-like" evidence="1">
    <location>
        <begin position="7"/>
        <end position="71"/>
    </location>
</feature>